<dbReference type="SUPFAM" id="SSF51161">
    <property type="entry name" value="Trimeric LpxA-like enzymes"/>
    <property type="match status" value="1"/>
</dbReference>
<dbReference type="InterPro" id="IPR011004">
    <property type="entry name" value="Trimer_LpxA-like_sf"/>
</dbReference>
<dbReference type="AlphaFoldDB" id="A0A6N7VXT3"/>
<evidence type="ECO:0000313" key="3">
    <source>
        <dbReference type="EMBL" id="MSS87841.1"/>
    </source>
</evidence>
<dbReference type="InterPro" id="IPR051159">
    <property type="entry name" value="Hexapeptide_acetyltransf"/>
</dbReference>
<dbReference type="GO" id="GO:0016740">
    <property type="term" value="F:transferase activity"/>
    <property type="evidence" value="ECO:0007669"/>
    <property type="project" value="UniProtKB-KW"/>
</dbReference>
<comment type="caution">
    <text evidence="3">The sequence shown here is derived from an EMBL/GenBank/DDBJ whole genome shotgun (WGS) entry which is preliminary data.</text>
</comment>
<reference evidence="3 4" key="1">
    <citation type="submission" date="2019-08" db="EMBL/GenBank/DDBJ databases">
        <title>In-depth cultivation of the pig gut microbiome towards novel bacterial diversity and tailored functional studies.</title>
        <authorList>
            <person name="Wylensek D."/>
            <person name="Hitch T.C.A."/>
            <person name="Clavel T."/>
        </authorList>
    </citation>
    <scope>NUCLEOTIDE SEQUENCE [LARGE SCALE GENOMIC DNA]</scope>
    <source>
        <strain evidence="3 4">WCA-389-WT-23B</strain>
    </source>
</reference>
<dbReference type="PANTHER" id="PTHR23416">
    <property type="entry name" value="SIALIC ACID SYNTHASE-RELATED"/>
    <property type="match status" value="1"/>
</dbReference>
<dbReference type="PROSITE" id="PS00101">
    <property type="entry name" value="HEXAPEP_TRANSFERASES"/>
    <property type="match status" value="1"/>
</dbReference>
<dbReference type="EMBL" id="VUMI01000006">
    <property type="protein sequence ID" value="MSS87841.1"/>
    <property type="molecule type" value="Genomic_DNA"/>
</dbReference>
<keyword evidence="1 3" id="KW-0808">Transferase</keyword>
<keyword evidence="2" id="KW-0677">Repeat</keyword>
<sequence length="207" mass="23495">MVYYIISKILYFWGLFYYRFIKRVKFGVNTSFLGAVHIKNGKYIKIGHDTNIGYKSWLAVITDYAGYVCKVREGAQGIYIGDNVKVTQRLKIYCAESVYIDDNVLIASEVFITDYNHGINAEMDYSTQSLVSSPVYIGKGVWIGEKVCILPGVKVGTKSIIAAGSIVTKDVPEYTMVAGNPAKVIKIWDHNYKKWVRKYNEKEKLSI</sequence>
<dbReference type="InterPro" id="IPR018357">
    <property type="entry name" value="Hexapep_transf_CS"/>
</dbReference>
<dbReference type="Pfam" id="PF00132">
    <property type="entry name" value="Hexapep"/>
    <property type="match status" value="1"/>
</dbReference>
<evidence type="ECO:0000256" key="2">
    <source>
        <dbReference type="ARBA" id="ARBA00022737"/>
    </source>
</evidence>
<accession>A0A6N7VXT3</accession>
<dbReference type="CDD" id="cd04647">
    <property type="entry name" value="LbH_MAT_like"/>
    <property type="match status" value="1"/>
</dbReference>
<evidence type="ECO:0000313" key="4">
    <source>
        <dbReference type="Proteomes" id="UP000436047"/>
    </source>
</evidence>
<organism evidence="3 4">
    <name type="scientific">Eisenbergiella porci</name>
    <dbReference type="NCBI Taxonomy" id="2652274"/>
    <lineage>
        <taxon>Bacteria</taxon>
        <taxon>Bacillati</taxon>
        <taxon>Bacillota</taxon>
        <taxon>Clostridia</taxon>
        <taxon>Lachnospirales</taxon>
        <taxon>Lachnospiraceae</taxon>
        <taxon>Eisenbergiella</taxon>
    </lineage>
</organism>
<keyword evidence="4" id="KW-1185">Reference proteome</keyword>
<dbReference type="Gene3D" id="2.160.10.10">
    <property type="entry name" value="Hexapeptide repeat proteins"/>
    <property type="match status" value="1"/>
</dbReference>
<gene>
    <name evidence="3" type="ORF">FYJ45_05710</name>
</gene>
<dbReference type="InterPro" id="IPR001451">
    <property type="entry name" value="Hexapep"/>
</dbReference>
<name>A0A6N7VXT3_9FIRM</name>
<proteinExistence type="predicted"/>
<dbReference type="Proteomes" id="UP000436047">
    <property type="component" value="Unassembled WGS sequence"/>
</dbReference>
<evidence type="ECO:0000256" key="1">
    <source>
        <dbReference type="ARBA" id="ARBA00022679"/>
    </source>
</evidence>
<dbReference type="PANTHER" id="PTHR23416:SF78">
    <property type="entry name" value="LIPOPOLYSACCHARIDE BIOSYNTHESIS O-ACETYL TRANSFERASE WBBJ-RELATED"/>
    <property type="match status" value="1"/>
</dbReference>
<protein>
    <submittedName>
        <fullName evidence="3">Acetyltransferase</fullName>
    </submittedName>
</protein>